<sequence length="110" mass="11499">MVAAPVVATPPSAIVDVTTTWLVLVAVAAAAAVTSSKLDSVVATARVTSGAVRLRRTADAMVVTESIHAPCRPDTLGSCQRSGRRCTRCCCCCCCSSWKASPRGSCWIKR</sequence>
<evidence type="ECO:0000313" key="1">
    <source>
        <dbReference type="EMBL" id="MBW78929.1"/>
    </source>
</evidence>
<proteinExistence type="predicted"/>
<reference evidence="1" key="1">
    <citation type="submission" date="2018-01" db="EMBL/GenBank/DDBJ databases">
        <title>An insight into the sialome of Amazonian anophelines.</title>
        <authorList>
            <person name="Ribeiro J.M."/>
            <person name="Scarpassa V."/>
            <person name="Calvo E."/>
        </authorList>
    </citation>
    <scope>NUCLEOTIDE SEQUENCE</scope>
</reference>
<accession>A0A2M4DN21</accession>
<organism evidence="1">
    <name type="scientific">Anopheles darlingi</name>
    <name type="common">Mosquito</name>
    <dbReference type="NCBI Taxonomy" id="43151"/>
    <lineage>
        <taxon>Eukaryota</taxon>
        <taxon>Metazoa</taxon>
        <taxon>Ecdysozoa</taxon>
        <taxon>Arthropoda</taxon>
        <taxon>Hexapoda</taxon>
        <taxon>Insecta</taxon>
        <taxon>Pterygota</taxon>
        <taxon>Neoptera</taxon>
        <taxon>Endopterygota</taxon>
        <taxon>Diptera</taxon>
        <taxon>Nematocera</taxon>
        <taxon>Culicoidea</taxon>
        <taxon>Culicidae</taxon>
        <taxon>Anophelinae</taxon>
        <taxon>Anopheles</taxon>
    </lineage>
</organism>
<protein>
    <submittedName>
        <fullName evidence="1">Putative secreted protein</fullName>
    </submittedName>
</protein>
<dbReference type="AlphaFoldDB" id="A0A2M4DN21"/>
<dbReference type="EMBL" id="GGFL01014751">
    <property type="protein sequence ID" value="MBW78929.1"/>
    <property type="molecule type" value="Transcribed_RNA"/>
</dbReference>
<name>A0A2M4DN21_ANODA</name>